<name>A0A8E1URI9_9BACT</name>
<evidence type="ECO:0000256" key="1">
    <source>
        <dbReference type="SAM" id="SignalP"/>
    </source>
</evidence>
<reference evidence="2 3" key="1">
    <citation type="submission" date="2015-06" db="EMBL/GenBank/DDBJ databases">
        <title>Prevotella sp. 109, sp. nov., a novel member of the family Prevotellaceae isolated from human faeces.</title>
        <authorList>
            <person name="Shkoporov A.N."/>
            <person name="Chaplin A.V."/>
            <person name="Kafarskaia L.I."/>
            <person name="Efimov B.A."/>
        </authorList>
    </citation>
    <scope>NUCLEOTIDE SEQUENCE [LARGE SCALE GENOMIC DNA]</scope>
    <source>
        <strain evidence="2 3">109</strain>
    </source>
</reference>
<evidence type="ECO:0000313" key="3">
    <source>
        <dbReference type="Proteomes" id="UP000036951"/>
    </source>
</evidence>
<sequence length="200" mass="21413">MKFKVFVLSLCIFAGVNMANAQDNRHEIRVSVSDGLTQSAVDVLGLGLADAVTGSKRTDEKASIVYGLGYRYAVGRFRVGADLGFAHTTSKLTLLGDKMPSIKERELNFMILPTAEFVYLKSRLVELYGNASAGVSLKRHTETGLTEAGKAAAAKADLNTSFAYQVNPIALRVGNETIGAFVEAGLGHKGFVTAGLSFRF</sequence>
<dbReference type="OrthoDB" id="763581at2"/>
<evidence type="ECO:0000313" key="2">
    <source>
        <dbReference type="EMBL" id="KOO69621.1"/>
    </source>
</evidence>
<accession>A0A8E1URI9</accession>
<keyword evidence="3" id="KW-1185">Reference proteome</keyword>
<feature type="signal peptide" evidence="1">
    <location>
        <begin position="1"/>
        <end position="21"/>
    </location>
</feature>
<proteinExistence type="predicted"/>
<dbReference type="EMBL" id="LFQU01000001">
    <property type="protein sequence ID" value="KOO69621.1"/>
    <property type="molecule type" value="Genomic_DNA"/>
</dbReference>
<gene>
    <name evidence="2" type="ORF">ACU52_00215</name>
</gene>
<organism evidence="2 3">
    <name type="scientific">Xylanibacter rarus</name>
    <dbReference type="NCBI Taxonomy" id="1676614"/>
    <lineage>
        <taxon>Bacteria</taxon>
        <taxon>Pseudomonadati</taxon>
        <taxon>Bacteroidota</taxon>
        <taxon>Bacteroidia</taxon>
        <taxon>Bacteroidales</taxon>
        <taxon>Prevotellaceae</taxon>
        <taxon>Xylanibacter</taxon>
    </lineage>
</organism>
<protein>
    <recommendedName>
        <fullName evidence="4">Outer membrane protein beta-barrel domain-containing protein</fullName>
    </recommendedName>
</protein>
<dbReference type="AlphaFoldDB" id="A0A8E1URI9"/>
<feature type="chain" id="PRO_5034338060" description="Outer membrane protein beta-barrel domain-containing protein" evidence="1">
    <location>
        <begin position="22"/>
        <end position="200"/>
    </location>
</feature>
<keyword evidence="1" id="KW-0732">Signal</keyword>
<evidence type="ECO:0008006" key="4">
    <source>
        <dbReference type="Google" id="ProtNLM"/>
    </source>
</evidence>
<dbReference type="Proteomes" id="UP000036951">
    <property type="component" value="Unassembled WGS sequence"/>
</dbReference>
<dbReference type="RefSeq" id="WP_053397328.1">
    <property type="nucleotide sequence ID" value="NZ_LFQU01000001.1"/>
</dbReference>
<comment type="caution">
    <text evidence="2">The sequence shown here is derived from an EMBL/GenBank/DDBJ whole genome shotgun (WGS) entry which is preliminary data.</text>
</comment>